<name>A0A1A5YKY9_9BACL</name>
<evidence type="ECO:0000256" key="5">
    <source>
        <dbReference type="ARBA" id="ARBA00023295"/>
    </source>
</evidence>
<sequence>MNVERNKEVYGFLRADGCRLVNGRGEPVLLRGVGFGSWLLPEGYMWRFPQEGDRPRRIEIMVERLIGAENAKAFWDAYYNSYIIEEDIAAIAEEGFNSVRIPINARFLTGEGPKGRDAEETLSDLTFDGERLALIDRVIDWCRSHRLYVILDLHGAPGGQTGTNIDDSRYDHPELFTDGKRSREAVELWRILAERYKDEWIVAGYDLLNEPLPEWFSAYNDRVLPLYKEMIAAIREVDKEHMIILEGVHWSTDWSIFEEAFGNDPIDGNVLLQFHKYWNNPDTESIAHYLACRDKWKAPIFMGEGGENNKDWYAGAFCLFEDHEISWNFWTWKKLDTTNSPCSINKPEQWELLTAFLQGGEQPDAETAEAILNQYLHNMKLENCVYRPEVVRSLLRRAPVRIPAVFYGYKGEGVSYGVGERKGAGHDVHDEPRHELSDADRTMGREPRNSSAATGFRAGDHSLIAFKQGGLQTATFAHGGGEEWKPEEWLCLKLLEGDWYCYSFHEDIADRRRMTEVTVSVEVQGAGQGGELQLELDNQQIASFKAEPGEWRTCGPFLLGMPAAGRHELILRCTHGALKASWLLLERG</sequence>
<dbReference type="PANTHER" id="PTHR31297">
    <property type="entry name" value="GLUCAN ENDO-1,6-BETA-GLUCOSIDASE B"/>
    <property type="match status" value="1"/>
</dbReference>
<proteinExistence type="inferred from homology"/>
<feature type="compositionally biased region" description="Basic and acidic residues" evidence="8">
    <location>
        <begin position="422"/>
        <end position="448"/>
    </location>
</feature>
<gene>
    <name evidence="10" type="ORF">A7K91_24030</name>
</gene>
<reference evidence="10 11" key="1">
    <citation type="submission" date="2016-05" db="EMBL/GenBank/DDBJ databases">
        <title>Paenibacillus oryzae. sp. nov., isolated from the rice root.</title>
        <authorList>
            <person name="Zhang J."/>
            <person name="Zhang X."/>
        </authorList>
    </citation>
    <scope>NUCLEOTIDE SEQUENCE [LARGE SCALE GENOMIC DNA]</scope>
    <source>
        <strain evidence="10 11">1DrF-4</strain>
    </source>
</reference>
<evidence type="ECO:0000256" key="8">
    <source>
        <dbReference type="SAM" id="MobiDB-lite"/>
    </source>
</evidence>
<dbReference type="Pfam" id="PF00150">
    <property type="entry name" value="Cellulase"/>
    <property type="match status" value="1"/>
</dbReference>
<dbReference type="EMBL" id="LYPA01000047">
    <property type="protein sequence ID" value="OBR66302.1"/>
    <property type="molecule type" value="Genomic_DNA"/>
</dbReference>
<organism evidence="10 11">
    <name type="scientific">Paenibacillus oryzae</name>
    <dbReference type="NCBI Taxonomy" id="1844972"/>
    <lineage>
        <taxon>Bacteria</taxon>
        <taxon>Bacillati</taxon>
        <taxon>Bacillota</taxon>
        <taxon>Bacilli</taxon>
        <taxon>Bacillales</taxon>
        <taxon>Paenibacillaceae</taxon>
        <taxon>Paenibacillus</taxon>
    </lineage>
</organism>
<dbReference type="STRING" id="1844972.A7K91_24030"/>
<comment type="similarity">
    <text evidence="1 7">Belongs to the glycosyl hydrolase 5 (cellulase A) family.</text>
</comment>
<evidence type="ECO:0000313" key="10">
    <source>
        <dbReference type="EMBL" id="OBR66302.1"/>
    </source>
</evidence>
<comment type="caution">
    <text evidence="10">The sequence shown here is derived from an EMBL/GenBank/DDBJ whole genome shotgun (WGS) entry which is preliminary data.</text>
</comment>
<dbReference type="InterPro" id="IPR001547">
    <property type="entry name" value="Glyco_hydro_5"/>
</dbReference>
<evidence type="ECO:0000256" key="2">
    <source>
        <dbReference type="ARBA" id="ARBA00022801"/>
    </source>
</evidence>
<evidence type="ECO:0000256" key="1">
    <source>
        <dbReference type="ARBA" id="ARBA00005641"/>
    </source>
</evidence>
<keyword evidence="6" id="KW-0624">Polysaccharide degradation</keyword>
<keyword evidence="5 7" id="KW-0326">Glycosidase</keyword>
<evidence type="ECO:0000256" key="4">
    <source>
        <dbReference type="ARBA" id="ARBA00023277"/>
    </source>
</evidence>
<dbReference type="PANTHER" id="PTHR31297:SF41">
    <property type="entry name" value="ENDOGLUCANASE, PUTATIVE (AFU_ORTHOLOGUE AFUA_5G01830)-RELATED"/>
    <property type="match status" value="1"/>
</dbReference>
<dbReference type="GO" id="GO:0009986">
    <property type="term" value="C:cell surface"/>
    <property type="evidence" value="ECO:0007669"/>
    <property type="project" value="TreeGrafter"/>
</dbReference>
<feature type="domain" description="Glycoside hydrolase family 5" evidence="9">
    <location>
        <begin position="74"/>
        <end position="334"/>
    </location>
</feature>
<evidence type="ECO:0000256" key="7">
    <source>
        <dbReference type="RuleBase" id="RU361153"/>
    </source>
</evidence>
<dbReference type="OrthoDB" id="9800475at2"/>
<dbReference type="Proteomes" id="UP000092024">
    <property type="component" value="Unassembled WGS sequence"/>
</dbReference>
<evidence type="ECO:0000259" key="9">
    <source>
        <dbReference type="Pfam" id="PF00150"/>
    </source>
</evidence>
<accession>A0A1A5YKY9</accession>
<dbReference type="GO" id="GO:0008422">
    <property type="term" value="F:beta-glucosidase activity"/>
    <property type="evidence" value="ECO:0007669"/>
    <property type="project" value="TreeGrafter"/>
</dbReference>
<dbReference type="RefSeq" id="WP_068681906.1">
    <property type="nucleotide sequence ID" value="NZ_LYPA01000047.1"/>
</dbReference>
<dbReference type="AlphaFoldDB" id="A0A1A5YKY9"/>
<evidence type="ECO:0000313" key="11">
    <source>
        <dbReference type="Proteomes" id="UP000092024"/>
    </source>
</evidence>
<evidence type="ECO:0000256" key="3">
    <source>
        <dbReference type="ARBA" id="ARBA00023001"/>
    </source>
</evidence>
<keyword evidence="11" id="KW-1185">Reference proteome</keyword>
<feature type="region of interest" description="Disordered" evidence="8">
    <location>
        <begin position="422"/>
        <end position="454"/>
    </location>
</feature>
<dbReference type="Gene3D" id="3.20.20.80">
    <property type="entry name" value="Glycosidases"/>
    <property type="match status" value="1"/>
</dbReference>
<dbReference type="InterPro" id="IPR017853">
    <property type="entry name" value="GH"/>
</dbReference>
<protein>
    <recommendedName>
        <fullName evidence="9">Glycoside hydrolase family 5 domain-containing protein</fullName>
    </recommendedName>
</protein>
<dbReference type="GO" id="GO:0030245">
    <property type="term" value="P:cellulose catabolic process"/>
    <property type="evidence" value="ECO:0007669"/>
    <property type="project" value="UniProtKB-KW"/>
</dbReference>
<dbReference type="GO" id="GO:0005576">
    <property type="term" value="C:extracellular region"/>
    <property type="evidence" value="ECO:0007669"/>
    <property type="project" value="TreeGrafter"/>
</dbReference>
<keyword evidence="3" id="KW-0136">Cellulose degradation</keyword>
<keyword evidence="2 7" id="KW-0378">Hydrolase</keyword>
<keyword evidence="4" id="KW-0119">Carbohydrate metabolism</keyword>
<dbReference type="InterPro" id="IPR050386">
    <property type="entry name" value="Glycosyl_hydrolase_5"/>
</dbReference>
<evidence type="ECO:0000256" key="6">
    <source>
        <dbReference type="ARBA" id="ARBA00023326"/>
    </source>
</evidence>
<dbReference type="SUPFAM" id="SSF51445">
    <property type="entry name" value="(Trans)glycosidases"/>
    <property type="match status" value="1"/>
</dbReference>